<reference evidence="2" key="1">
    <citation type="submission" date="2022-01" db="EMBL/GenBank/DDBJ databases">
        <title>Antribacter sp. nov., isolated from Guizhou of China.</title>
        <authorList>
            <person name="Chengliang C."/>
            <person name="Ya Z."/>
        </authorList>
    </citation>
    <scope>NUCLEOTIDE SEQUENCE</scope>
    <source>
        <strain evidence="2">KLBMP 9083</strain>
    </source>
</reference>
<dbReference type="AlphaFoldDB" id="A0AA41QE32"/>
<gene>
    <name evidence="2" type="ORF">L1785_05515</name>
</gene>
<feature type="compositionally biased region" description="Low complexity" evidence="1">
    <location>
        <begin position="324"/>
        <end position="345"/>
    </location>
</feature>
<proteinExistence type="predicted"/>
<evidence type="ECO:0000313" key="3">
    <source>
        <dbReference type="Proteomes" id="UP001165405"/>
    </source>
</evidence>
<feature type="compositionally biased region" description="Low complexity" evidence="1">
    <location>
        <begin position="454"/>
        <end position="485"/>
    </location>
</feature>
<protein>
    <recommendedName>
        <fullName evidence="4">Protein kinase domain-containing protein</fullName>
    </recommendedName>
</protein>
<comment type="caution">
    <text evidence="2">The sequence shown here is derived from an EMBL/GenBank/DDBJ whole genome shotgun (WGS) entry which is preliminary data.</text>
</comment>
<organism evidence="2 3">
    <name type="scientific">Antribacter soli</name>
    <dbReference type="NCBI Taxonomy" id="2910976"/>
    <lineage>
        <taxon>Bacteria</taxon>
        <taxon>Bacillati</taxon>
        <taxon>Actinomycetota</taxon>
        <taxon>Actinomycetes</taxon>
        <taxon>Micrococcales</taxon>
        <taxon>Promicromonosporaceae</taxon>
        <taxon>Antribacter</taxon>
    </lineage>
</organism>
<feature type="compositionally biased region" description="Low complexity" evidence="1">
    <location>
        <begin position="354"/>
        <end position="377"/>
    </location>
</feature>
<dbReference type="EMBL" id="JAKGSG010000020">
    <property type="protein sequence ID" value="MCF4120432.1"/>
    <property type="molecule type" value="Genomic_DNA"/>
</dbReference>
<dbReference type="InterPro" id="IPR011009">
    <property type="entry name" value="Kinase-like_dom_sf"/>
</dbReference>
<feature type="compositionally biased region" description="Basic and acidic residues" evidence="1">
    <location>
        <begin position="496"/>
        <end position="516"/>
    </location>
</feature>
<feature type="region of interest" description="Disordered" evidence="1">
    <location>
        <begin position="284"/>
        <end position="377"/>
    </location>
</feature>
<evidence type="ECO:0008006" key="4">
    <source>
        <dbReference type="Google" id="ProtNLM"/>
    </source>
</evidence>
<evidence type="ECO:0000256" key="1">
    <source>
        <dbReference type="SAM" id="MobiDB-lite"/>
    </source>
</evidence>
<keyword evidence="3" id="KW-1185">Reference proteome</keyword>
<accession>A0AA41QE32</accession>
<sequence>MSTVEPGAALVERYRLIRPATSDLAMTTAWEAVDEILGRPVRVTFVGGPYAADGLDSARRAALVSDPRLARVLDVGTDPAYVVTEQFAGVTLTQIVAGGLVDGQQARALVGEAASALSAAHRRGVHHTALRPECVRVDGHRVVVTGLGLDAGLASGETLNGLPALLDARGLVALLYYAMTARWPGIELEGTRWVAKDVSPPLPAQRDDAGAIVALSALVPHVDPALDDLVNRTFDASWGASGPATPDDVITALAPWGEVSVVASLPGFVQPNPEDPQRHSVAQAFGSEGVPPVRRPVTGRIARNPGTDAQPVADGSGQPGGYPQGYPQEGYQYQPEQYPPTSGHAPVPPPPAEPQQYPGYPPAQQYPQGYDPNAYAQGYPQGYDQAGYAQAGYDQAGYDPNAYAQGYQDPNGFQTQPAPKRGVNPTPIVLSLVGVAVIAGLFWAISNALGGPESPVGEAPPAASAPADPSAAASAPATEGSAPPAVTVRPIIASGERVDPLGDQAKPDAERQHPEAAPRAYDADPSTFWFTQSYKRADFGGLQAGVGYVIHLQEAAPVNKIQLLTNSTGGHVQVRLTSADDPSGGQVLAEGAFATTTDLVFTEQVVSDTFVLWITELPESPSDNDLKFRLELNEIALT</sequence>
<dbReference type="RefSeq" id="WP_236088202.1">
    <property type="nucleotide sequence ID" value="NZ_JAKGSG010000020.1"/>
</dbReference>
<dbReference type="Proteomes" id="UP001165405">
    <property type="component" value="Unassembled WGS sequence"/>
</dbReference>
<evidence type="ECO:0000313" key="2">
    <source>
        <dbReference type="EMBL" id="MCF4120432.1"/>
    </source>
</evidence>
<dbReference type="CDD" id="cd13973">
    <property type="entry name" value="PK_MviN-like"/>
    <property type="match status" value="1"/>
</dbReference>
<feature type="region of interest" description="Disordered" evidence="1">
    <location>
        <begin position="400"/>
        <end position="420"/>
    </location>
</feature>
<dbReference type="SUPFAM" id="SSF56112">
    <property type="entry name" value="Protein kinase-like (PK-like)"/>
    <property type="match status" value="1"/>
</dbReference>
<dbReference type="Gene3D" id="1.10.510.10">
    <property type="entry name" value="Transferase(Phosphotransferase) domain 1"/>
    <property type="match status" value="1"/>
</dbReference>
<feature type="region of interest" description="Disordered" evidence="1">
    <location>
        <begin position="454"/>
        <end position="521"/>
    </location>
</feature>
<name>A0AA41QE32_9MICO</name>